<evidence type="ECO:0008006" key="2">
    <source>
        <dbReference type="Google" id="ProtNLM"/>
    </source>
</evidence>
<protein>
    <recommendedName>
        <fullName evidence="2">Phytanoyl-CoA dioxygenase</fullName>
    </recommendedName>
</protein>
<dbReference type="PANTHER" id="PTHR20883:SF48">
    <property type="entry name" value="ECTOINE DIOXYGENASE"/>
    <property type="match status" value="1"/>
</dbReference>
<dbReference type="PANTHER" id="PTHR20883">
    <property type="entry name" value="PHYTANOYL-COA DIOXYGENASE DOMAIN CONTAINING 1"/>
    <property type="match status" value="1"/>
</dbReference>
<dbReference type="GO" id="GO:0046872">
    <property type="term" value="F:metal ion binding"/>
    <property type="evidence" value="ECO:0007669"/>
    <property type="project" value="UniProtKB-ARBA"/>
</dbReference>
<organism evidence="1">
    <name type="scientific">Tupanvirus soda lake</name>
    <dbReference type="NCBI Taxonomy" id="2126985"/>
    <lineage>
        <taxon>Viruses</taxon>
        <taxon>Varidnaviria</taxon>
        <taxon>Bamfordvirae</taxon>
        <taxon>Nucleocytoviricota</taxon>
        <taxon>Megaviricetes</taxon>
        <taxon>Imitervirales</taxon>
        <taxon>Mimiviridae</taxon>
        <taxon>Megamimivirinae</taxon>
        <taxon>Tupanvirus</taxon>
        <taxon>Tupanvirus salinum</taxon>
    </lineage>
</organism>
<dbReference type="RefSeq" id="YP_010781342.1">
    <property type="nucleotide sequence ID" value="NC_075039.1"/>
</dbReference>
<dbReference type="GeneID" id="80518106"/>
<evidence type="ECO:0000313" key="1">
    <source>
        <dbReference type="EMBL" id="QKU34697.1"/>
    </source>
</evidence>
<proteinExistence type="predicted"/>
<dbReference type="GO" id="GO:0016491">
    <property type="term" value="F:oxidoreductase activity"/>
    <property type="evidence" value="ECO:0007669"/>
    <property type="project" value="UniProtKB-ARBA"/>
</dbReference>
<dbReference type="SUPFAM" id="SSF51197">
    <property type="entry name" value="Clavaminate synthase-like"/>
    <property type="match status" value="1"/>
</dbReference>
<dbReference type="Gene3D" id="2.60.120.620">
    <property type="entry name" value="q2cbj1_9rhob like domain"/>
    <property type="match status" value="1"/>
</dbReference>
<dbReference type="Pfam" id="PF05721">
    <property type="entry name" value="PhyH"/>
    <property type="match status" value="1"/>
</dbReference>
<sequence length="270" mass="31636">MPYIRYNMLTNNQQNDYNKNGYVILTDLYTEEEKKLLFNAISEIENWPEEKLKWMKYYEINKTTGQKQLCRTENFIDHHEILRHLLTKKELFDILERLVGESVFIYKDKINFKYPGANGFAAHQDAPAFMAQGQSNHITVLVAIDEATVNNGCLEFVMNNKNIWQNKILLEHNQKGAIKNTENFHWKPVPLKPGDVVIFGSYLPHRSGPNLTNSARKTLYITYNPISEGNKRKQYYEDKRKYFPPDNEKEIGKDYSEGAKIYNLANPIIF</sequence>
<dbReference type="InterPro" id="IPR008775">
    <property type="entry name" value="Phytyl_CoA_dOase-like"/>
</dbReference>
<accession>A0A6N1NPE6</accession>
<name>A0A6N1NPE6_9VIRU</name>
<reference evidence="1" key="1">
    <citation type="submission" date="2017-01" db="EMBL/GenBank/DDBJ databases">
        <authorList>
            <person name="Assis F.L."/>
            <person name="Abrahao J.S."/>
            <person name="Silva L."/>
            <person name="Khalil J.B."/>
            <person name="Rodrigues R."/>
            <person name="Silva L.S."/>
            <person name="Arantes T."/>
            <person name="Boratto P."/>
            <person name="Andrade M."/>
            <person name="Kroon E.G."/>
            <person name="Ribeiro B."/>
            <person name="Bergier I."/>
            <person name="Seligmann H."/>
            <person name="Ghigo E."/>
            <person name="Colson P."/>
            <person name="Levasseur A."/>
            <person name="Raoult D."/>
            <person name="Scola B.L."/>
        </authorList>
    </citation>
    <scope>NUCLEOTIDE SEQUENCE</scope>
    <source>
        <strain evidence="1">Soda lake</strain>
    </source>
</reference>
<reference evidence="1" key="2">
    <citation type="journal article" date="2018" name="Nat. Commun.">
        <title>Tailed giant Tupanvirus possesses the most complete translational apparatus of the known virosphere.</title>
        <authorList>
            <person name="Abrahao J."/>
            <person name="Silva L."/>
            <person name="Silva L.S."/>
            <person name="Khalil J.Y.B."/>
            <person name="Rodrigues R."/>
            <person name="Arantes T."/>
            <person name="Assis F."/>
            <person name="Boratto P."/>
            <person name="Andrade M."/>
            <person name="Kroon E.G."/>
            <person name="Ribeiro B."/>
            <person name="Bergier I."/>
            <person name="Seligmann H."/>
            <person name="Ghigo E."/>
            <person name="Colson P."/>
            <person name="Levasseur A."/>
            <person name="Kroemer G."/>
            <person name="Raoult D."/>
            <person name="La Scola B."/>
        </authorList>
    </citation>
    <scope>NUCLEOTIDE SEQUENCE [LARGE SCALE GENOMIC DNA]</scope>
    <source>
        <strain evidence="1">Soda lake</strain>
    </source>
</reference>
<dbReference type="KEGG" id="vg:80518106"/>
<dbReference type="EMBL" id="KY523104">
    <property type="protein sequence ID" value="QKU34697.1"/>
    <property type="molecule type" value="Genomic_DNA"/>
</dbReference>